<feature type="region of interest" description="Disordered" evidence="1">
    <location>
        <begin position="68"/>
        <end position="107"/>
    </location>
</feature>
<dbReference type="EMBL" id="MU154230">
    <property type="protein sequence ID" value="KAF9439460.1"/>
    <property type="molecule type" value="Genomic_DNA"/>
</dbReference>
<evidence type="ECO:0000313" key="2">
    <source>
        <dbReference type="EMBL" id="KAF9439460.1"/>
    </source>
</evidence>
<reference evidence="2" key="1">
    <citation type="submission" date="2020-11" db="EMBL/GenBank/DDBJ databases">
        <authorList>
            <consortium name="DOE Joint Genome Institute"/>
            <person name="Ahrendt S."/>
            <person name="Riley R."/>
            <person name="Andreopoulos W."/>
            <person name="Labutti K."/>
            <person name="Pangilinan J."/>
            <person name="Ruiz-Duenas F.J."/>
            <person name="Barrasa J.M."/>
            <person name="Sanchez-Garcia M."/>
            <person name="Camarero S."/>
            <person name="Miyauchi S."/>
            <person name="Serrano A."/>
            <person name="Linde D."/>
            <person name="Babiker R."/>
            <person name="Drula E."/>
            <person name="Ayuso-Fernandez I."/>
            <person name="Pacheco R."/>
            <person name="Padilla G."/>
            <person name="Ferreira P."/>
            <person name="Barriuso J."/>
            <person name="Kellner H."/>
            <person name="Castanera R."/>
            <person name="Alfaro M."/>
            <person name="Ramirez L."/>
            <person name="Pisabarro A.G."/>
            <person name="Kuo A."/>
            <person name="Tritt A."/>
            <person name="Lipzen A."/>
            <person name="He G."/>
            <person name="Yan M."/>
            <person name="Ng V."/>
            <person name="Cullen D."/>
            <person name="Martin F."/>
            <person name="Rosso M.-N."/>
            <person name="Henrissat B."/>
            <person name="Hibbett D."/>
            <person name="Martinez A.T."/>
            <person name="Grigoriev I.V."/>
        </authorList>
    </citation>
    <scope>NUCLEOTIDE SEQUENCE</scope>
    <source>
        <strain evidence="2">MF-IS2</strain>
    </source>
</reference>
<evidence type="ECO:0000313" key="3">
    <source>
        <dbReference type="Proteomes" id="UP000807342"/>
    </source>
</evidence>
<comment type="caution">
    <text evidence="2">The sequence shown here is derived from an EMBL/GenBank/DDBJ whole genome shotgun (WGS) entry which is preliminary data.</text>
</comment>
<proteinExistence type="predicted"/>
<accession>A0A9P5WX89</accession>
<name>A0A9P5WX89_9AGAR</name>
<evidence type="ECO:0000256" key="1">
    <source>
        <dbReference type="SAM" id="MobiDB-lite"/>
    </source>
</evidence>
<dbReference type="Proteomes" id="UP000807342">
    <property type="component" value="Unassembled WGS sequence"/>
</dbReference>
<protein>
    <submittedName>
        <fullName evidence="2">Uncharacterized protein</fullName>
    </submittedName>
</protein>
<organism evidence="2 3">
    <name type="scientific">Macrolepiota fuliginosa MF-IS2</name>
    <dbReference type="NCBI Taxonomy" id="1400762"/>
    <lineage>
        <taxon>Eukaryota</taxon>
        <taxon>Fungi</taxon>
        <taxon>Dikarya</taxon>
        <taxon>Basidiomycota</taxon>
        <taxon>Agaricomycotina</taxon>
        <taxon>Agaricomycetes</taxon>
        <taxon>Agaricomycetidae</taxon>
        <taxon>Agaricales</taxon>
        <taxon>Agaricineae</taxon>
        <taxon>Agaricaceae</taxon>
        <taxon>Macrolepiota</taxon>
    </lineage>
</organism>
<gene>
    <name evidence="2" type="ORF">P691DRAFT_786558</name>
</gene>
<keyword evidence="3" id="KW-1185">Reference proteome</keyword>
<feature type="non-terminal residue" evidence="2">
    <location>
        <position position="1"/>
    </location>
</feature>
<dbReference type="AlphaFoldDB" id="A0A9P5WX89"/>
<sequence length="120" mass="13172">KGVTAKNISANLELSDNSQGTDEEMDWKLKAILRSLKAQVTEDLERLRSSKHEVIELLSSDLSNGETRNMEDRVVKKSKGKGKAVEPPQKKHKILSPAPGTITIPPTPVQFGGHSLFLEA</sequence>